<gene>
    <name evidence="1" type="ORF">HNQ92_003031</name>
</gene>
<dbReference type="EMBL" id="JACHGF010000004">
    <property type="protein sequence ID" value="MBB5284883.1"/>
    <property type="molecule type" value="Genomic_DNA"/>
</dbReference>
<organism evidence="1 2">
    <name type="scientific">Rhabdobacter roseus</name>
    <dbReference type="NCBI Taxonomy" id="1655419"/>
    <lineage>
        <taxon>Bacteria</taxon>
        <taxon>Pseudomonadati</taxon>
        <taxon>Bacteroidota</taxon>
        <taxon>Cytophagia</taxon>
        <taxon>Cytophagales</taxon>
        <taxon>Cytophagaceae</taxon>
        <taxon>Rhabdobacter</taxon>
    </lineage>
</organism>
<protein>
    <submittedName>
        <fullName evidence="1">Uncharacterized protein</fullName>
    </submittedName>
</protein>
<name>A0A840TUE4_9BACT</name>
<dbReference type="Proteomes" id="UP000557307">
    <property type="component" value="Unassembled WGS sequence"/>
</dbReference>
<dbReference type="AlphaFoldDB" id="A0A840TUE4"/>
<reference evidence="1 2" key="1">
    <citation type="submission" date="2020-08" db="EMBL/GenBank/DDBJ databases">
        <title>Genomic Encyclopedia of Type Strains, Phase IV (KMG-IV): sequencing the most valuable type-strain genomes for metagenomic binning, comparative biology and taxonomic classification.</title>
        <authorList>
            <person name="Goeker M."/>
        </authorList>
    </citation>
    <scope>NUCLEOTIDE SEQUENCE [LARGE SCALE GENOMIC DNA]</scope>
    <source>
        <strain evidence="1 2">DSM 105074</strain>
    </source>
</reference>
<sequence length="37" mass="4071">MVDVIDRHAVHQDQRLVGAAAPHVDTRRAFRAPVHAG</sequence>
<evidence type="ECO:0000313" key="2">
    <source>
        <dbReference type="Proteomes" id="UP000557307"/>
    </source>
</evidence>
<evidence type="ECO:0000313" key="1">
    <source>
        <dbReference type="EMBL" id="MBB5284883.1"/>
    </source>
</evidence>
<accession>A0A840TUE4</accession>
<proteinExistence type="predicted"/>
<comment type="caution">
    <text evidence="1">The sequence shown here is derived from an EMBL/GenBank/DDBJ whole genome shotgun (WGS) entry which is preliminary data.</text>
</comment>
<keyword evidence="2" id="KW-1185">Reference proteome</keyword>